<evidence type="ECO:0008006" key="15">
    <source>
        <dbReference type="Google" id="ProtNLM"/>
    </source>
</evidence>
<comment type="similarity">
    <text evidence="2">Belongs to the ABC transporter superfamily. ABCC family. Conjugate transporter (TC 3.A.1.208) subfamily.</text>
</comment>
<feature type="transmembrane region" description="Helical" evidence="10">
    <location>
        <begin position="110"/>
        <end position="128"/>
    </location>
</feature>
<evidence type="ECO:0000313" key="13">
    <source>
        <dbReference type="EMBL" id="KAJ4145475.1"/>
    </source>
</evidence>
<sequence length="1404" mass="153704">MTSHGVFSLIIRPLYRDGLSKSSRDRLIVTASAIVASWAAVIGSGSSAASAGRLLPWIIVTSHVFNVYYESKAAKPSRSVINGAVSAAILLVLESIHYSQELEVAGNTWLSVFSISKSALLLVFFLFVPRGNDESYKGSPVDRQHTASVIELLTFLWPRKTFRLDNLQRKNVASLPALPAGLRTAALTERHQRLASQLAAHKLSSVLLRGYLGPLALQSILAISSSLAVLGPNLVTYRLLQHLSGEREGGNRDTIFLVALLGASSLLPVILTAWMRWVGSSMIAIPMRYTLSALTYQKVLSLPTIPVSPEDREAKSMATLLYMNALSARACSAFPICYKVVGLLTQLVSTTAVLVALVGWKSVAIAIAAALSITPLTTVLMKRWTALLLGIWKLMSNRSAVLQDALLAIRQIKLSAAEPAWKQKIYNIREKEAKKYNDIAWLMFWTVIVGNISPAVLSGVPIYVYAWQGHPLTASVAFTFISLFKELQAKLWAIPQELPRIKAGWDSADELDAFLRNKEMSDSQFVPSDALSLRDATITWHSEASKKEVFQLKNLEADFPTGELSIITGKTGCGKSLLLFALAGEAKILSGDICRPLSSTREQIGDSVAKDWIQPGSFALVSQNPWMDNATIRDNILFGLPMDEERYTHVLYCCALDKDLLSFKGGDMTVITIKGVSLSGGQRSRIALARALYSRAGFLLMDDVLSAVDTEVREWIVGKALCGRLARGRTRILVTHHEEQVRSKISYRLLIRDQTATAELVSKDTPSSNEKGSETSYASDGFNYSQHRVQSGRSSEKEATTPPAQAVEPDAADETFRVAPYIMYFKASGGAASWLLALSSFALCEWNRIAVSTWLEEWVSESEASPGAMRSRLSSGQAYMLMSALTTLTISMRGVLMFRIYRTASKKLFTQVTERIFGAPLQWLESTSHGEILQRCDPDIRSLDENLAYALSAFIGLASQLITVLWSSASFSWYSTPHLTGLFYLFFLVGRNLIPATKYLTAISSTTSSVFVQHRGSLYAPDGVSTVRAYGMKVYFFQRANHILDQMASATWYNDLHRVATDFHIGFLGAIYVTLSSYSIVVSGVGPGTAGAALSFAVQLSEIVSGCLKQIAAMESGLVTAEKVDEYGSIEQEPVDGLDVGDLWPEAGELQVSRYVAGYGPGLPDTLREVTFAIKPGERVGMVGRTGAGKSTLALSFARLLEKRGGTISIDSVDISLIKLEVLRKRILTIPQDPHLFGGTLRDVIDPDGAYSDEELVASLQQYRFFSTDTENKIDTVDFGLSFIVSDGGANLSQGQRQILCLVNAVLSRKKVVIMDEATSAVDMETDAAIQIAIREGLRDSTVMVIAHRLATVAHLDRVLVMQDGKVVEFGKPSELYQQKGQFWALVSHSIDKEKLVKSFSDGK</sequence>
<dbReference type="GO" id="GO:0140359">
    <property type="term" value="F:ABC-type transporter activity"/>
    <property type="evidence" value="ECO:0007669"/>
    <property type="project" value="InterPro"/>
</dbReference>
<keyword evidence="14" id="KW-1185">Reference proteome</keyword>
<evidence type="ECO:0000256" key="9">
    <source>
        <dbReference type="SAM" id="MobiDB-lite"/>
    </source>
</evidence>
<dbReference type="Gene3D" id="1.20.1560.10">
    <property type="entry name" value="ABC transporter type 1, transmembrane domain"/>
    <property type="match status" value="2"/>
</dbReference>
<dbReference type="PANTHER" id="PTHR24223:SF456">
    <property type="entry name" value="MULTIDRUG RESISTANCE-ASSOCIATED PROTEIN LETHAL(2)03659"/>
    <property type="match status" value="1"/>
</dbReference>
<dbReference type="InterPro" id="IPR036640">
    <property type="entry name" value="ABC1_TM_sf"/>
</dbReference>
<dbReference type="SUPFAM" id="SSF90123">
    <property type="entry name" value="ABC transporter transmembrane region"/>
    <property type="match status" value="2"/>
</dbReference>
<keyword evidence="7 10" id="KW-1133">Transmembrane helix</keyword>
<dbReference type="KEGG" id="amus:LMH87_004324"/>
<dbReference type="FunFam" id="3.40.50.300:FF:000838">
    <property type="entry name" value="ABC multidrug transporter (Eurofung)"/>
    <property type="match status" value="1"/>
</dbReference>
<name>A0A9W8Q3I8_AKAMU</name>
<dbReference type="CDD" id="cd03244">
    <property type="entry name" value="ABCC_MRP_domain2"/>
    <property type="match status" value="1"/>
</dbReference>
<dbReference type="InterPro" id="IPR003593">
    <property type="entry name" value="AAA+_ATPase"/>
</dbReference>
<evidence type="ECO:0000256" key="7">
    <source>
        <dbReference type="ARBA" id="ARBA00022989"/>
    </source>
</evidence>
<evidence type="ECO:0000259" key="12">
    <source>
        <dbReference type="PROSITE" id="PS50929"/>
    </source>
</evidence>
<dbReference type="GO" id="GO:0016887">
    <property type="term" value="F:ATP hydrolysis activity"/>
    <property type="evidence" value="ECO:0007669"/>
    <property type="project" value="InterPro"/>
</dbReference>
<dbReference type="Pfam" id="PF00005">
    <property type="entry name" value="ABC_tran"/>
    <property type="match status" value="2"/>
</dbReference>
<dbReference type="PROSITE" id="PS50893">
    <property type="entry name" value="ABC_TRANSPORTER_2"/>
    <property type="match status" value="2"/>
</dbReference>
<dbReference type="InterPro" id="IPR050173">
    <property type="entry name" value="ABC_transporter_C-like"/>
</dbReference>
<evidence type="ECO:0000256" key="5">
    <source>
        <dbReference type="ARBA" id="ARBA00022741"/>
    </source>
</evidence>
<dbReference type="PANTHER" id="PTHR24223">
    <property type="entry name" value="ATP-BINDING CASSETTE SUB-FAMILY C"/>
    <property type="match status" value="1"/>
</dbReference>
<comment type="subcellular location">
    <subcellularLocation>
        <location evidence="1">Membrane</location>
        <topology evidence="1">Multi-pass membrane protein</topology>
    </subcellularLocation>
</comment>
<evidence type="ECO:0000259" key="11">
    <source>
        <dbReference type="PROSITE" id="PS50893"/>
    </source>
</evidence>
<dbReference type="SMART" id="SM00382">
    <property type="entry name" value="AAA"/>
    <property type="match status" value="2"/>
</dbReference>
<feature type="compositionally biased region" description="Polar residues" evidence="9">
    <location>
        <begin position="764"/>
        <end position="793"/>
    </location>
</feature>
<feature type="domain" description="ABC transporter" evidence="11">
    <location>
        <begin position="533"/>
        <end position="778"/>
    </location>
</feature>
<feature type="transmembrane region" description="Helical" evidence="10">
    <location>
        <begin position="947"/>
        <end position="966"/>
    </location>
</feature>
<dbReference type="Proteomes" id="UP001144673">
    <property type="component" value="Chromosome 2"/>
</dbReference>
<dbReference type="GeneID" id="80891483"/>
<evidence type="ECO:0000256" key="6">
    <source>
        <dbReference type="ARBA" id="ARBA00022840"/>
    </source>
</evidence>
<dbReference type="SUPFAM" id="SSF52540">
    <property type="entry name" value="P-loop containing nucleoside triphosphate hydrolases"/>
    <property type="match status" value="2"/>
</dbReference>
<dbReference type="Gene3D" id="3.40.50.300">
    <property type="entry name" value="P-loop containing nucleotide triphosphate hydrolases"/>
    <property type="match status" value="2"/>
</dbReference>
<reference evidence="13" key="1">
    <citation type="journal article" date="2023" name="Access Microbiol">
        <title>De-novo genome assembly for Akanthomyces muscarius, a biocontrol agent of insect agricultural pests.</title>
        <authorList>
            <person name="Erdos Z."/>
            <person name="Studholme D.J."/>
            <person name="Raymond B."/>
            <person name="Sharma M."/>
        </authorList>
    </citation>
    <scope>NUCLEOTIDE SEQUENCE</scope>
    <source>
        <strain evidence="13">Ve6</strain>
    </source>
</reference>
<feature type="domain" description="ABC transmembrane type-1" evidence="12">
    <location>
        <begin position="220"/>
        <end position="503"/>
    </location>
</feature>
<evidence type="ECO:0000256" key="4">
    <source>
        <dbReference type="ARBA" id="ARBA00022692"/>
    </source>
</evidence>
<feature type="transmembrane region" description="Helical" evidence="10">
    <location>
        <begin position="972"/>
        <end position="990"/>
    </location>
</feature>
<dbReference type="InterPro" id="IPR011527">
    <property type="entry name" value="ABC1_TM_dom"/>
</dbReference>
<dbReference type="EMBL" id="JAJHUN010000011">
    <property type="protein sequence ID" value="KAJ4145475.1"/>
    <property type="molecule type" value="Genomic_DNA"/>
</dbReference>
<keyword evidence="4 10" id="KW-0812">Transmembrane</keyword>
<feature type="domain" description="ABC transporter" evidence="11">
    <location>
        <begin position="1150"/>
        <end position="1389"/>
    </location>
</feature>
<feature type="transmembrane region" description="Helical" evidence="10">
    <location>
        <begin position="27"/>
        <end position="45"/>
    </location>
</feature>
<proteinExistence type="inferred from homology"/>
<evidence type="ECO:0000256" key="8">
    <source>
        <dbReference type="ARBA" id="ARBA00023136"/>
    </source>
</evidence>
<evidence type="ECO:0000313" key="14">
    <source>
        <dbReference type="Proteomes" id="UP001144673"/>
    </source>
</evidence>
<evidence type="ECO:0000256" key="1">
    <source>
        <dbReference type="ARBA" id="ARBA00004141"/>
    </source>
</evidence>
<keyword evidence="8 10" id="KW-0472">Membrane</keyword>
<dbReference type="PROSITE" id="PS50929">
    <property type="entry name" value="ABC_TM1F"/>
    <property type="match status" value="2"/>
</dbReference>
<feature type="transmembrane region" description="Helical" evidence="10">
    <location>
        <begin position="255"/>
        <end position="278"/>
    </location>
</feature>
<dbReference type="PROSITE" id="PS00211">
    <property type="entry name" value="ABC_TRANSPORTER_1"/>
    <property type="match status" value="1"/>
</dbReference>
<dbReference type="GO" id="GO:0005524">
    <property type="term" value="F:ATP binding"/>
    <property type="evidence" value="ECO:0007669"/>
    <property type="project" value="UniProtKB-KW"/>
</dbReference>
<keyword evidence="5" id="KW-0547">Nucleotide-binding</keyword>
<evidence type="ECO:0000256" key="3">
    <source>
        <dbReference type="ARBA" id="ARBA00022448"/>
    </source>
</evidence>
<evidence type="ECO:0000256" key="2">
    <source>
        <dbReference type="ARBA" id="ARBA00009726"/>
    </source>
</evidence>
<accession>A0A9W8Q3I8</accession>
<keyword evidence="3" id="KW-0813">Transport</keyword>
<gene>
    <name evidence="13" type="ORF">LMH87_004324</name>
</gene>
<feature type="domain" description="ABC transmembrane type-1" evidence="12">
    <location>
        <begin position="878"/>
        <end position="1116"/>
    </location>
</feature>
<feature type="transmembrane region" description="Helical" evidence="10">
    <location>
        <begin position="80"/>
        <end position="98"/>
    </location>
</feature>
<keyword evidence="6" id="KW-0067">ATP-binding</keyword>
<comment type="caution">
    <text evidence="13">The sequence shown here is derived from an EMBL/GenBank/DDBJ whole genome shotgun (WGS) entry which is preliminary data.</text>
</comment>
<dbReference type="InterPro" id="IPR027417">
    <property type="entry name" value="P-loop_NTPase"/>
</dbReference>
<dbReference type="InterPro" id="IPR017871">
    <property type="entry name" value="ABC_transporter-like_CS"/>
</dbReference>
<protein>
    <recommendedName>
        <fullName evidence="15">ABC bile acid transporter</fullName>
    </recommendedName>
</protein>
<dbReference type="CDD" id="cd03250">
    <property type="entry name" value="ABCC_MRP_domain1"/>
    <property type="match status" value="1"/>
</dbReference>
<dbReference type="Pfam" id="PF00664">
    <property type="entry name" value="ABC_membrane"/>
    <property type="match status" value="2"/>
</dbReference>
<feature type="region of interest" description="Disordered" evidence="9">
    <location>
        <begin position="760"/>
        <end position="809"/>
    </location>
</feature>
<organism evidence="13 14">
    <name type="scientific">Akanthomyces muscarius</name>
    <name type="common">Entomopathogenic fungus</name>
    <name type="synonym">Lecanicillium muscarium</name>
    <dbReference type="NCBI Taxonomy" id="2231603"/>
    <lineage>
        <taxon>Eukaryota</taxon>
        <taxon>Fungi</taxon>
        <taxon>Dikarya</taxon>
        <taxon>Ascomycota</taxon>
        <taxon>Pezizomycotina</taxon>
        <taxon>Sordariomycetes</taxon>
        <taxon>Hypocreomycetidae</taxon>
        <taxon>Hypocreales</taxon>
        <taxon>Cordycipitaceae</taxon>
        <taxon>Akanthomyces</taxon>
    </lineage>
</organism>
<evidence type="ECO:0000256" key="10">
    <source>
        <dbReference type="SAM" id="Phobius"/>
    </source>
</evidence>
<feature type="transmembrane region" description="Helical" evidence="10">
    <location>
        <begin position="878"/>
        <end position="898"/>
    </location>
</feature>
<dbReference type="GO" id="GO:0016020">
    <property type="term" value="C:membrane"/>
    <property type="evidence" value="ECO:0007669"/>
    <property type="project" value="UniProtKB-SubCell"/>
</dbReference>
<feature type="transmembrane region" description="Helical" evidence="10">
    <location>
        <begin position="439"/>
        <end position="466"/>
    </location>
</feature>
<dbReference type="RefSeq" id="XP_056049145.1">
    <property type="nucleotide sequence ID" value="XM_056195524.1"/>
</dbReference>
<dbReference type="InterPro" id="IPR003439">
    <property type="entry name" value="ABC_transporter-like_ATP-bd"/>
</dbReference>